<dbReference type="Proteomes" id="UP001348369">
    <property type="component" value="Chromosome"/>
</dbReference>
<dbReference type="EMBL" id="CP109109">
    <property type="protein sequence ID" value="WSC01599.1"/>
    <property type="molecule type" value="Genomic_DNA"/>
</dbReference>
<sequence>MVPDGALLFDGKVHDIGFRTSRTGSLKLPGLRARIRDFVAWANAEAAALGLPEQIIPPDPHGEVGLGRFRRSLAWHIARRPGGLVALAIQYGHLRTALVSEGYASRSRDGIHELIDIETAKAVIGTVTDLHDDLEAGGGVSGPAARRAITAAASAPRFAGTVITARTAHRLLANENATIFDNPQALLLCHYRREQALCHRDGIKDTPSLDRCVPGCGNIVRTDHHAAQLRDRADVLDKRAVHTPQPIGDRLRENAARLRTYADNHDRTRLTLQENA</sequence>
<proteinExistence type="predicted"/>
<gene>
    <name evidence="1" type="ORF">OG835_34405</name>
</gene>
<protein>
    <submittedName>
        <fullName evidence="1">Uncharacterized protein</fullName>
    </submittedName>
</protein>
<reference evidence="1" key="1">
    <citation type="submission" date="2022-10" db="EMBL/GenBank/DDBJ databases">
        <title>The complete genomes of actinobacterial strains from the NBC collection.</title>
        <authorList>
            <person name="Joergensen T.S."/>
            <person name="Alvarez Arevalo M."/>
            <person name="Sterndorff E.B."/>
            <person name="Faurdal D."/>
            <person name="Vuksanovic O."/>
            <person name="Mourched A.-S."/>
            <person name="Charusanti P."/>
            <person name="Shaw S."/>
            <person name="Blin K."/>
            <person name="Weber T."/>
        </authorList>
    </citation>
    <scope>NUCLEOTIDE SEQUENCE</scope>
    <source>
        <strain evidence="1">NBC 01771</strain>
    </source>
</reference>
<name>A0ACD4ZUG8_9ACTN</name>
<keyword evidence="2" id="KW-1185">Reference proteome</keyword>
<organism evidence="1 2">
    <name type="scientific">Streptomyces scopuliridis</name>
    <dbReference type="NCBI Taxonomy" id="452529"/>
    <lineage>
        <taxon>Bacteria</taxon>
        <taxon>Bacillati</taxon>
        <taxon>Actinomycetota</taxon>
        <taxon>Actinomycetes</taxon>
        <taxon>Kitasatosporales</taxon>
        <taxon>Streptomycetaceae</taxon>
        <taxon>Streptomyces</taxon>
    </lineage>
</organism>
<accession>A0ACD4ZUG8</accession>
<evidence type="ECO:0000313" key="2">
    <source>
        <dbReference type="Proteomes" id="UP001348369"/>
    </source>
</evidence>
<evidence type="ECO:0000313" key="1">
    <source>
        <dbReference type="EMBL" id="WSC01599.1"/>
    </source>
</evidence>